<dbReference type="Gene3D" id="2.150.10.10">
    <property type="entry name" value="Serralysin-like metalloprotease, C-terminal"/>
    <property type="match status" value="1"/>
</dbReference>
<dbReference type="SUPFAM" id="SSF101967">
    <property type="entry name" value="Adhesin YadA, collagen-binding domain"/>
    <property type="match status" value="1"/>
</dbReference>
<evidence type="ECO:0000313" key="2">
    <source>
        <dbReference type="Proteomes" id="UP000033649"/>
    </source>
</evidence>
<proteinExistence type="predicted"/>
<dbReference type="RefSeq" id="WP_046103475.1">
    <property type="nucleotide sequence ID" value="NZ_JZEY01000054.1"/>
</dbReference>
<dbReference type="STRING" id="429727.VE26_01555"/>
<dbReference type="EMBL" id="JZEY01000054">
    <property type="protein sequence ID" value="KKB08786.1"/>
    <property type="molecule type" value="Genomic_DNA"/>
</dbReference>
<dbReference type="Pfam" id="PF21300">
    <property type="entry name" value="LbR_Ice_bind"/>
    <property type="match status" value="1"/>
</dbReference>
<keyword evidence="2" id="KW-1185">Reference proteome</keyword>
<reference evidence="1 2" key="1">
    <citation type="submission" date="2015-03" db="EMBL/GenBank/DDBJ databases">
        <authorList>
            <person name="Hassan Y."/>
            <person name="Lepp D."/>
            <person name="Li X.-Z."/>
            <person name="Zhou T."/>
        </authorList>
    </citation>
    <scope>NUCLEOTIDE SEQUENCE [LARGE SCALE GENOMIC DNA]</scope>
    <source>
        <strain evidence="1 2">IPL18</strain>
    </source>
</reference>
<organism evidence="1 2">
    <name type="scientific">Devosia chinhatensis</name>
    <dbReference type="NCBI Taxonomy" id="429727"/>
    <lineage>
        <taxon>Bacteria</taxon>
        <taxon>Pseudomonadati</taxon>
        <taxon>Pseudomonadota</taxon>
        <taxon>Alphaproteobacteria</taxon>
        <taxon>Hyphomicrobiales</taxon>
        <taxon>Devosiaceae</taxon>
        <taxon>Devosia</taxon>
    </lineage>
</organism>
<dbReference type="AlphaFoldDB" id="A0A0F5FIW5"/>
<gene>
    <name evidence="1" type="ORF">VE26_01555</name>
</gene>
<evidence type="ECO:0000313" key="1">
    <source>
        <dbReference type="EMBL" id="KKB08786.1"/>
    </source>
</evidence>
<dbReference type="Proteomes" id="UP000033649">
    <property type="component" value="Unassembled WGS sequence"/>
</dbReference>
<dbReference type="InterPro" id="IPR048518">
    <property type="entry name" value="IBP_b_roll"/>
</dbReference>
<protein>
    <submittedName>
        <fullName evidence="1">Uncharacterized protein</fullName>
    </submittedName>
</protein>
<accession>A0A0F5FIW5</accession>
<dbReference type="InterPro" id="IPR011049">
    <property type="entry name" value="Serralysin-like_metalloprot_C"/>
</dbReference>
<dbReference type="OrthoDB" id="10020308at2"/>
<comment type="caution">
    <text evidence="1">The sequence shown here is derived from an EMBL/GenBank/DDBJ whole genome shotgun (WGS) entry which is preliminary data.</text>
</comment>
<sequence length="596" mass="64739">MVSVNSSSQAYFQRMRGNASALFATLGQPAANPFKDALDKQNQGPAALATQARHLAVTGALKKLGTALDGAAFNATRSSVSAPEAIMETLPRWVEKDVFTTRRNLIETPVYGTRPVFETQDIYSSAPVFETRPKFERQDVYETRDIIETRDVYETRDVVETRDIFEARDLYETRDIVETRDVYETRDITETRDVYETRNIIETREIFETRPVYEQQAIQEAVIDGNRAIGTFASHSAAGIDNGADFSISIGGSSAAVIRFTNGQVALTRDGSTRNFSYSNGSGNFAAALVQALNAVPDLKAELSDGRLKLTGRENASIAIAEVANGFFDFSGSPLSSLGLRAGTVEPQVTGYRQVQVGTEQVLVGTEDVVVGTEEVLVGTEDVVIGTEDVLVGTEDVVVGTEEVLVGTEQVLVGTEDVVIGTEEVLTGTEDVIVGTEEMLVGQRDVQVGTESIQTGWEQVKTGTRQVQIGEERYIERVETSEQEERVKTGTEMVVQGSTSQLVGFREPAPLQEADRQLSLDSQRRIRDGVLLLQQAIGPSETGAKGSINPYAEIRNAIDLERLQRAYGQSDIGASPVQVAALLKQLSGSQSVSRTA</sequence>
<name>A0A0F5FIW5_9HYPH</name>
<dbReference type="PATRIC" id="fig|429727.3.peg.332"/>